<dbReference type="EMBL" id="CP019236">
    <property type="protein sequence ID" value="APW39598.1"/>
    <property type="molecule type" value="Genomic_DNA"/>
</dbReference>
<feature type="domain" description="Methyl-accepting transducer" evidence="2">
    <location>
        <begin position="266"/>
        <end position="443"/>
    </location>
</feature>
<dbReference type="GO" id="GO:0006935">
    <property type="term" value="P:chemotaxis"/>
    <property type="evidence" value="ECO:0007669"/>
    <property type="project" value="InterPro"/>
</dbReference>
<dbReference type="Proteomes" id="UP000186609">
    <property type="component" value="Chromosome"/>
</dbReference>
<name>A0A1P8K0S2_9BURK</name>
<dbReference type="CDD" id="cd00130">
    <property type="entry name" value="PAS"/>
    <property type="match status" value="2"/>
</dbReference>
<dbReference type="Gene3D" id="1.10.287.950">
    <property type="entry name" value="Methyl-accepting chemotaxis protein"/>
    <property type="match status" value="1"/>
</dbReference>
<dbReference type="PRINTS" id="PR00260">
    <property type="entry name" value="CHEMTRNSDUCR"/>
</dbReference>
<feature type="domain" description="PAC" evidence="4">
    <location>
        <begin position="85"/>
        <end position="142"/>
    </location>
</feature>
<gene>
    <name evidence="5" type="ORF">RD110_22290</name>
</gene>
<dbReference type="Pfam" id="PF08447">
    <property type="entry name" value="PAS_3"/>
    <property type="match status" value="2"/>
</dbReference>
<dbReference type="PROSITE" id="PS50111">
    <property type="entry name" value="CHEMOTAXIS_TRANSDUC_2"/>
    <property type="match status" value="1"/>
</dbReference>
<dbReference type="SMART" id="SM00086">
    <property type="entry name" value="PAC"/>
    <property type="match status" value="2"/>
</dbReference>
<dbReference type="GO" id="GO:0016020">
    <property type="term" value="C:membrane"/>
    <property type="evidence" value="ECO:0007669"/>
    <property type="project" value="InterPro"/>
</dbReference>
<dbReference type="GO" id="GO:0004888">
    <property type="term" value="F:transmembrane signaling receptor activity"/>
    <property type="evidence" value="ECO:0007669"/>
    <property type="project" value="InterPro"/>
</dbReference>
<dbReference type="InterPro" id="IPR004089">
    <property type="entry name" value="MCPsignal_dom"/>
</dbReference>
<dbReference type="GO" id="GO:0016301">
    <property type="term" value="F:kinase activity"/>
    <property type="evidence" value="ECO:0007669"/>
    <property type="project" value="UniProtKB-KW"/>
</dbReference>
<dbReference type="SMART" id="SM00091">
    <property type="entry name" value="PAS"/>
    <property type="match status" value="2"/>
</dbReference>
<dbReference type="InterPro" id="IPR000014">
    <property type="entry name" value="PAS"/>
</dbReference>
<keyword evidence="1" id="KW-0807">Transducer</keyword>
<dbReference type="STRING" id="1842727.RD110_22290"/>
<dbReference type="GO" id="GO:0007165">
    <property type="term" value="P:signal transduction"/>
    <property type="evidence" value="ECO:0007669"/>
    <property type="project" value="UniProtKB-KW"/>
</dbReference>
<dbReference type="KEGG" id="rhy:RD110_22290"/>
<dbReference type="InterPro" id="IPR000700">
    <property type="entry name" value="PAS-assoc_C"/>
</dbReference>
<reference evidence="5 6" key="1">
    <citation type="submission" date="2017-01" db="EMBL/GenBank/DDBJ databases">
        <authorList>
            <person name="Mah S.A."/>
            <person name="Swanson W.J."/>
            <person name="Moy G.W."/>
            <person name="Vacquier V.D."/>
        </authorList>
    </citation>
    <scope>NUCLEOTIDE SEQUENCE [LARGE SCALE GENOMIC DNA]</scope>
    <source>
        <strain evidence="5 6">DCY110</strain>
    </source>
</reference>
<keyword evidence="5" id="KW-0808">Transferase</keyword>
<evidence type="ECO:0000259" key="3">
    <source>
        <dbReference type="PROSITE" id="PS50112"/>
    </source>
</evidence>
<dbReference type="InterPro" id="IPR050903">
    <property type="entry name" value="Bact_Chemotaxis_MeTrfase"/>
</dbReference>
<evidence type="ECO:0000259" key="2">
    <source>
        <dbReference type="PROSITE" id="PS50111"/>
    </source>
</evidence>
<dbReference type="Pfam" id="PF00015">
    <property type="entry name" value="MCPsignal"/>
    <property type="match status" value="1"/>
</dbReference>
<dbReference type="InterPro" id="IPR001610">
    <property type="entry name" value="PAC"/>
</dbReference>
<evidence type="ECO:0000259" key="4">
    <source>
        <dbReference type="PROSITE" id="PS50113"/>
    </source>
</evidence>
<dbReference type="RefSeq" id="WP_076202082.1">
    <property type="nucleotide sequence ID" value="NZ_CP019236.1"/>
</dbReference>
<dbReference type="NCBIfam" id="TIGR00229">
    <property type="entry name" value="sensory_box"/>
    <property type="match status" value="2"/>
</dbReference>
<dbReference type="AlphaFoldDB" id="A0A1P8K0S2"/>
<dbReference type="PROSITE" id="PS50113">
    <property type="entry name" value="PAC"/>
    <property type="match status" value="2"/>
</dbReference>
<dbReference type="PROSITE" id="PS50112">
    <property type="entry name" value="PAS"/>
    <property type="match status" value="1"/>
</dbReference>
<dbReference type="PANTHER" id="PTHR24422">
    <property type="entry name" value="CHEMOTAXIS PROTEIN METHYLTRANSFERASE"/>
    <property type="match status" value="1"/>
</dbReference>
<protein>
    <submittedName>
        <fullName evidence="5">Histidine kinase</fullName>
    </submittedName>
</protein>
<dbReference type="InterPro" id="IPR004090">
    <property type="entry name" value="Chemotax_Me-accpt_rcpt"/>
</dbReference>
<dbReference type="SUPFAM" id="SSF55785">
    <property type="entry name" value="PYP-like sensor domain (PAS domain)"/>
    <property type="match status" value="2"/>
</dbReference>
<feature type="domain" description="PAS" evidence="3">
    <location>
        <begin position="37"/>
        <end position="61"/>
    </location>
</feature>
<evidence type="ECO:0000313" key="6">
    <source>
        <dbReference type="Proteomes" id="UP000186609"/>
    </source>
</evidence>
<evidence type="ECO:0000313" key="5">
    <source>
        <dbReference type="EMBL" id="APW39598.1"/>
    </source>
</evidence>
<keyword evidence="5" id="KW-0418">Kinase</keyword>
<evidence type="ECO:0000256" key="1">
    <source>
        <dbReference type="PROSITE-ProRule" id="PRU00284"/>
    </source>
</evidence>
<dbReference type="PANTHER" id="PTHR24422:SF10">
    <property type="entry name" value="CHEMOTAXIS PROTEIN METHYLTRANSFERASE 2"/>
    <property type="match status" value="1"/>
</dbReference>
<sequence>MNLRQFLTALFTFKRASPRRQLEALYRNQAVIEFLPNGAVVHANPKFLALMGYSLDEIKGQHHRIFVDRQEHHSPDYAAFWNRLRSGEAFLGRCRRLTGDGREVWLQANYSPILDGAGRVVRIVKYAMDISAQVLRDSEIDSQLDAVGRAQAVIEFDLQGRILRANRNFLDALGYREESDIVGQHHSMFVSAEERQSAEYRAFWQHLGRGQFHQGQFARIGRAGNVVWIEANYSPVLDHAGRPFKVVKYATDITQRFEATRMVQGAFEELQRLVKQSAIQASDAHSHTQQVASVASKGADASVAAVATMQHIHQDSKRISEIVGLIDGIAFQTNLLALNAAVEAARAGEQGRGFAVVAGEVRGLARRSADAAREIKDLISASSQRVAIGNAKVQESGRVMQQIQQSAQQASVIMAAIVDASHTQEIRLGAVNHAMAQLDAAAS</sequence>
<accession>A0A1P8K0S2</accession>
<feature type="domain" description="PAC" evidence="4">
    <location>
        <begin position="213"/>
        <end position="265"/>
    </location>
</feature>
<organism evidence="5 6">
    <name type="scientific">Rhodoferax koreensis</name>
    <dbReference type="NCBI Taxonomy" id="1842727"/>
    <lineage>
        <taxon>Bacteria</taxon>
        <taxon>Pseudomonadati</taxon>
        <taxon>Pseudomonadota</taxon>
        <taxon>Betaproteobacteria</taxon>
        <taxon>Burkholderiales</taxon>
        <taxon>Comamonadaceae</taxon>
        <taxon>Rhodoferax</taxon>
    </lineage>
</organism>
<dbReference type="Gene3D" id="3.30.450.20">
    <property type="entry name" value="PAS domain"/>
    <property type="match status" value="2"/>
</dbReference>
<proteinExistence type="predicted"/>
<dbReference type="InterPro" id="IPR013655">
    <property type="entry name" value="PAS_fold_3"/>
</dbReference>
<keyword evidence="6" id="KW-1185">Reference proteome</keyword>
<dbReference type="SMART" id="SM00283">
    <property type="entry name" value="MA"/>
    <property type="match status" value="1"/>
</dbReference>
<dbReference type="SUPFAM" id="SSF58104">
    <property type="entry name" value="Methyl-accepting chemotaxis protein (MCP) signaling domain"/>
    <property type="match status" value="1"/>
</dbReference>
<dbReference type="InterPro" id="IPR035965">
    <property type="entry name" value="PAS-like_dom_sf"/>
</dbReference>